<comment type="cofactor">
    <cofactor evidence="1">
        <name>FAD</name>
        <dbReference type="ChEBI" id="CHEBI:57692"/>
    </cofactor>
</comment>
<organism evidence="6 7">
    <name type="scientific">Mycolicibacterium sarraceniae</name>
    <dbReference type="NCBI Taxonomy" id="1534348"/>
    <lineage>
        <taxon>Bacteria</taxon>
        <taxon>Bacillati</taxon>
        <taxon>Actinomycetota</taxon>
        <taxon>Actinomycetes</taxon>
        <taxon>Mycobacteriales</taxon>
        <taxon>Mycobacteriaceae</taxon>
        <taxon>Mycolicibacterium</taxon>
    </lineage>
</organism>
<keyword evidence="7" id="KW-1185">Reference proteome</keyword>
<dbReference type="Pfam" id="PF01593">
    <property type="entry name" value="Amino_oxidase"/>
    <property type="match status" value="1"/>
</dbReference>
<dbReference type="PRINTS" id="PR00757">
    <property type="entry name" value="AMINEOXDASEF"/>
</dbReference>
<proteinExistence type="inferred from homology"/>
<dbReference type="InterPro" id="IPR050703">
    <property type="entry name" value="Flavin_MAO"/>
</dbReference>
<dbReference type="Proteomes" id="UP000466445">
    <property type="component" value="Chromosome"/>
</dbReference>
<feature type="binding site" evidence="4">
    <location>
        <position position="255"/>
    </location>
    <ligand>
        <name>FAD</name>
        <dbReference type="ChEBI" id="CHEBI:57692"/>
    </ligand>
</feature>
<reference evidence="6 7" key="1">
    <citation type="journal article" date="2019" name="Emerg. Microbes Infect.">
        <title>Comprehensive subspecies identification of 175 nontuberculous mycobacteria species based on 7547 genomic profiles.</title>
        <authorList>
            <person name="Matsumoto Y."/>
            <person name="Kinjo T."/>
            <person name="Motooka D."/>
            <person name="Nabeya D."/>
            <person name="Jung N."/>
            <person name="Uechi K."/>
            <person name="Horii T."/>
            <person name="Iida T."/>
            <person name="Fujita J."/>
            <person name="Nakamura S."/>
        </authorList>
    </citation>
    <scope>NUCLEOTIDE SEQUENCE [LARGE SCALE GENOMIC DNA]</scope>
    <source>
        <strain evidence="6 7">JCM 30395</strain>
    </source>
</reference>
<evidence type="ECO:0000256" key="3">
    <source>
        <dbReference type="ARBA" id="ARBA00023002"/>
    </source>
</evidence>
<name>A0A7I7SL48_9MYCO</name>
<feature type="binding site" evidence="4">
    <location>
        <position position="440"/>
    </location>
    <ligand>
        <name>FAD</name>
        <dbReference type="ChEBI" id="CHEBI:57692"/>
    </ligand>
</feature>
<dbReference type="AlphaFoldDB" id="A0A7I7SL48"/>
<dbReference type="InterPro" id="IPR001613">
    <property type="entry name" value="Flavin_amine_oxidase"/>
</dbReference>
<dbReference type="SUPFAM" id="SSF51905">
    <property type="entry name" value="FAD/NAD(P)-binding domain"/>
    <property type="match status" value="1"/>
</dbReference>
<feature type="domain" description="Amine oxidase" evidence="5">
    <location>
        <begin position="36"/>
        <end position="463"/>
    </location>
</feature>
<accession>A0A7I7SL48</accession>
<evidence type="ECO:0000259" key="5">
    <source>
        <dbReference type="Pfam" id="PF01593"/>
    </source>
</evidence>
<dbReference type="GO" id="GO:0004497">
    <property type="term" value="F:monooxygenase activity"/>
    <property type="evidence" value="ECO:0007669"/>
    <property type="project" value="UniProtKB-KW"/>
</dbReference>
<evidence type="ECO:0000256" key="2">
    <source>
        <dbReference type="ARBA" id="ARBA00005995"/>
    </source>
</evidence>
<gene>
    <name evidence="6" type="ORF">MSAR_02570</name>
</gene>
<dbReference type="Gene3D" id="3.90.660.10">
    <property type="match status" value="1"/>
</dbReference>
<dbReference type="EMBL" id="AP022595">
    <property type="protein sequence ID" value="BBY57121.1"/>
    <property type="molecule type" value="Genomic_DNA"/>
</dbReference>
<sequence length="469" mass="49506">MSTRSRSAAAVCAPKSQGTGTMGGVGYDVVVVGAGFAGLVAARELVKDGYDVVVLEGRDRVGGRSSTATLAGVHVDLGGTFVGPTQDQVVALAKELDCPTEPTYNQGANLIRWRGKVRSYRGTIPRLGLLQLLDIARIQWQVERLGRDVDITKPWASPSATKLDGTTLAGWLHSVGASASSRDLLAIMARVTWGAEPNDVSMLHAVRYVKAAGGLDRMLDVVGGAQQDHFPGGTQQIADKIAAELGDRVRLDSIVSRIEWSDDAVAVMSSSGVVEGRRAILAIPPAHRQGIDIAPAPPIGYQQLAQSWPQGALSKAYAAYPRPFWRDKNLSGQALSDQGPVFITFDVSPGDGGPGVLLGFVDSRGFDAMAPQQRRQAALTGFAALFGPDAENPIEYLDHCWGAETFAPGGPTAAVPPGAWTEFGPLLRKPVGPLHWAGTETADKWTGFLDGAVRSGQRAAAEVGTTLRN</sequence>
<comment type="similarity">
    <text evidence="2">Belongs to the flavin monoamine oxidase family.</text>
</comment>
<dbReference type="PANTHER" id="PTHR43563">
    <property type="entry name" value="AMINE OXIDASE"/>
    <property type="match status" value="1"/>
</dbReference>
<dbReference type="InterPro" id="IPR036188">
    <property type="entry name" value="FAD/NAD-bd_sf"/>
</dbReference>
<dbReference type="Gene3D" id="3.50.50.60">
    <property type="entry name" value="FAD/NAD(P)-binding domain"/>
    <property type="match status" value="1"/>
</dbReference>
<keyword evidence="6" id="KW-0503">Monooxygenase</keyword>
<dbReference type="PANTHER" id="PTHR43563:SF1">
    <property type="entry name" value="AMINE OXIDASE [FLAVIN-CONTAINING] B"/>
    <property type="match status" value="1"/>
</dbReference>
<dbReference type="InterPro" id="IPR002937">
    <property type="entry name" value="Amino_oxidase"/>
</dbReference>
<evidence type="ECO:0000256" key="1">
    <source>
        <dbReference type="ARBA" id="ARBA00001974"/>
    </source>
</evidence>
<evidence type="ECO:0000313" key="7">
    <source>
        <dbReference type="Proteomes" id="UP000466445"/>
    </source>
</evidence>
<feature type="binding site" evidence="4">
    <location>
        <position position="360"/>
    </location>
    <ligand>
        <name>substrate</name>
    </ligand>
</feature>
<keyword evidence="3" id="KW-0560">Oxidoreductase</keyword>
<dbReference type="SUPFAM" id="SSF54373">
    <property type="entry name" value="FAD-linked reductases, C-terminal domain"/>
    <property type="match status" value="1"/>
</dbReference>
<protein>
    <submittedName>
        <fullName evidence="6">Monooxygenase</fullName>
    </submittedName>
</protein>
<dbReference type="KEGG" id="msar:MSAR_02570"/>
<evidence type="ECO:0000313" key="6">
    <source>
        <dbReference type="EMBL" id="BBY57121.1"/>
    </source>
</evidence>
<evidence type="ECO:0000256" key="4">
    <source>
        <dbReference type="PIRSR" id="PIRSR601613-1"/>
    </source>
</evidence>
<dbReference type="Gene3D" id="1.10.405.10">
    <property type="entry name" value="Guanine Nucleotide Dissociation Inhibitor, domain 1"/>
    <property type="match status" value="1"/>
</dbReference>